<dbReference type="PANTHER" id="PTHR46832">
    <property type="entry name" value="5'-METHYLTHIOADENOSINE/S-ADENOSYLHOMOCYSTEINE NUCLEOSIDASE"/>
    <property type="match status" value="1"/>
</dbReference>
<dbReference type="Pfam" id="PF01048">
    <property type="entry name" value="PNP_UDP_1"/>
    <property type="match status" value="1"/>
</dbReference>
<dbReference type="InterPro" id="IPR035994">
    <property type="entry name" value="Nucleoside_phosphorylase_sf"/>
</dbReference>
<evidence type="ECO:0000259" key="2">
    <source>
        <dbReference type="PROSITE" id="PS50110"/>
    </source>
</evidence>
<evidence type="ECO:0000256" key="1">
    <source>
        <dbReference type="PROSITE-ProRule" id="PRU00169"/>
    </source>
</evidence>
<dbReference type="AlphaFoldDB" id="Q2ING0"/>
<dbReference type="Gene3D" id="3.40.50.2300">
    <property type="match status" value="1"/>
</dbReference>
<dbReference type="EMBL" id="CP000251">
    <property type="protein sequence ID" value="ABC80339.1"/>
    <property type="molecule type" value="Genomic_DNA"/>
</dbReference>
<evidence type="ECO:0000313" key="4">
    <source>
        <dbReference type="Proteomes" id="UP000001935"/>
    </source>
</evidence>
<feature type="modified residue" description="4-aspartylphosphate" evidence="1">
    <location>
        <position position="54"/>
    </location>
</feature>
<dbReference type="SUPFAM" id="SSF52172">
    <property type="entry name" value="CheY-like"/>
    <property type="match status" value="1"/>
</dbReference>
<accession>Q2ING0</accession>
<feature type="domain" description="Response regulatory" evidence="2">
    <location>
        <begin position="3"/>
        <end position="126"/>
    </location>
</feature>
<gene>
    <name evidence="3" type="ordered locus">Adeh_0563</name>
</gene>
<dbReference type="eggNOG" id="COG0784">
    <property type="taxonomic scope" value="Bacteria"/>
</dbReference>
<dbReference type="KEGG" id="ade:Adeh_0563"/>
<dbReference type="STRING" id="290397.Adeh_0563"/>
<evidence type="ECO:0000313" key="3">
    <source>
        <dbReference type="EMBL" id="ABC80339.1"/>
    </source>
</evidence>
<sequence>MISVLVVDDDRLKTTLIRQALRELATDIRVTGASNIVDALKLLRAESFDLLIVDLNVPMRKGESARPDGGVQLVELLRRGRGPLPAHIVALTEYDDLASQHQKAFSGDLIYVVRFDRSSRAWSEAIGRKLLAIERSQAPRERGGYDYDLAVVTALTRVELEAVLELPISWRRRNVPEDDTIYHEGCLKRAEGDLRVIAAAAPEMGMPATTALAMKMICGFRPRYIAMVGIAAGLKGGFGDVLIADISWDYGSGKFKERPDGKGGVFEPGPTQLRLDARVRARLEDFSRDQTVAQRILHRWNGDPVPRQIEVAIGPVASGAAVVDSHEMIEQIRAQQRKVVGVEMETYGVFMAARNAPEPKPIALSFKSVSDFGSQKGDDYQRFAAFTSAQFLYEFACSGLEWPHSRS</sequence>
<dbReference type="GO" id="GO:0000160">
    <property type="term" value="P:phosphorelay signal transduction system"/>
    <property type="evidence" value="ECO:0007669"/>
    <property type="project" value="InterPro"/>
</dbReference>
<reference evidence="3" key="1">
    <citation type="submission" date="2006-01" db="EMBL/GenBank/DDBJ databases">
        <title>Complete sequence of Anaeromyxobacter dehalogenans 2CP-C.</title>
        <authorList>
            <consortium name="US DOE Joint Genome Institute"/>
            <person name="Copeland A."/>
            <person name="Lucas S."/>
            <person name="Lapidus A."/>
            <person name="Barry K."/>
            <person name="Detter J.C."/>
            <person name="Glavina T."/>
            <person name="Hammon N."/>
            <person name="Israni S."/>
            <person name="Pitluck S."/>
            <person name="Brettin T."/>
            <person name="Bruce D."/>
            <person name="Han C."/>
            <person name="Tapia R."/>
            <person name="Gilna P."/>
            <person name="Kiss H."/>
            <person name="Schmutz J."/>
            <person name="Larimer F."/>
            <person name="Land M."/>
            <person name="Kyrpides N."/>
            <person name="Anderson I."/>
            <person name="Sanford R.A."/>
            <person name="Ritalahti K.M."/>
            <person name="Thomas H.S."/>
            <person name="Kirby J.R."/>
            <person name="Zhulin I.B."/>
            <person name="Loeffler F.E."/>
            <person name="Richardson P."/>
        </authorList>
    </citation>
    <scope>NUCLEOTIDE SEQUENCE</scope>
    <source>
        <strain evidence="3">2CP-C</strain>
    </source>
</reference>
<protein>
    <submittedName>
        <fullName evidence="3">Response regulator receiver domain protein (CheY-like)</fullName>
    </submittedName>
</protein>
<dbReference type="Proteomes" id="UP000001935">
    <property type="component" value="Chromosome"/>
</dbReference>
<dbReference type="GO" id="GO:0019284">
    <property type="term" value="P:L-methionine salvage from S-adenosylmethionine"/>
    <property type="evidence" value="ECO:0007669"/>
    <property type="project" value="TreeGrafter"/>
</dbReference>
<organism evidence="3 4">
    <name type="scientific">Anaeromyxobacter dehalogenans (strain 2CP-C)</name>
    <dbReference type="NCBI Taxonomy" id="290397"/>
    <lineage>
        <taxon>Bacteria</taxon>
        <taxon>Pseudomonadati</taxon>
        <taxon>Myxococcota</taxon>
        <taxon>Myxococcia</taxon>
        <taxon>Myxococcales</taxon>
        <taxon>Cystobacterineae</taxon>
        <taxon>Anaeromyxobacteraceae</taxon>
        <taxon>Anaeromyxobacter</taxon>
    </lineage>
</organism>
<dbReference type="SUPFAM" id="SSF53167">
    <property type="entry name" value="Purine and uridine phosphorylases"/>
    <property type="match status" value="1"/>
</dbReference>
<dbReference type="eggNOG" id="COG0775">
    <property type="taxonomic scope" value="Bacteria"/>
</dbReference>
<keyword evidence="1" id="KW-0597">Phosphoprotein</keyword>
<dbReference type="GO" id="GO:0005829">
    <property type="term" value="C:cytosol"/>
    <property type="evidence" value="ECO:0007669"/>
    <property type="project" value="TreeGrafter"/>
</dbReference>
<proteinExistence type="predicted"/>
<dbReference type="Pfam" id="PF00072">
    <property type="entry name" value="Response_reg"/>
    <property type="match status" value="1"/>
</dbReference>
<dbReference type="InterPro" id="IPR011006">
    <property type="entry name" value="CheY-like_superfamily"/>
</dbReference>
<dbReference type="HOGENOM" id="CLU_055125_0_0_7"/>
<dbReference type="GO" id="GO:0009116">
    <property type="term" value="P:nucleoside metabolic process"/>
    <property type="evidence" value="ECO:0007669"/>
    <property type="project" value="InterPro"/>
</dbReference>
<dbReference type="GO" id="GO:0008782">
    <property type="term" value="F:adenosylhomocysteine nucleosidase activity"/>
    <property type="evidence" value="ECO:0007669"/>
    <property type="project" value="TreeGrafter"/>
</dbReference>
<dbReference type="PROSITE" id="PS50110">
    <property type="entry name" value="RESPONSE_REGULATORY"/>
    <property type="match status" value="1"/>
</dbReference>
<dbReference type="GO" id="GO:0008930">
    <property type="term" value="F:methylthioadenosine nucleosidase activity"/>
    <property type="evidence" value="ECO:0007669"/>
    <property type="project" value="TreeGrafter"/>
</dbReference>
<dbReference type="InterPro" id="IPR000845">
    <property type="entry name" value="Nucleoside_phosphorylase_d"/>
</dbReference>
<dbReference type="Gene3D" id="3.40.50.1580">
    <property type="entry name" value="Nucleoside phosphorylase domain"/>
    <property type="match status" value="1"/>
</dbReference>
<dbReference type="PANTHER" id="PTHR46832:SF1">
    <property type="entry name" value="5'-METHYLTHIOADENOSINE_S-ADENOSYLHOMOCYSTEINE NUCLEOSIDASE"/>
    <property type="match status" value="1"/>
</dbReference>
<dbReference type="InterPro" id="IPR001789">
    <property type="entry name" value="Sig_transdc_resp-reg_receiver"/>
</dbReference>
<name>Q2ING0_ANADE</name>